<dbReference type="Gene3D" id="3.40.50.300">
    <property type="entry name" value="P-loop containing nucleotide triphosphate hydrolases"/>
    <property type="match status" value="1"/>
</dbReference>
<dbReference type="EMBL" id="ACJN02000001">
    <property type="protein sequence ID" value="EFI35926.1"/>
    <property type="molecule type" value="Genomic_DNA"/>
</dbReference>
<dbReference type="InterPro" id="IPR041682">
    <property type="entry name" value="AAA_14"/>
</dbReference>
<evidence type="ECO:0000259" key="1">
    <source>
        <dbReference type="Pfam" id="PF13173"/>
    </source>
</evidence>
<protein>
    <recommendedName>
        <fullName evidence="1">AAA domain-containing protein</fullName>
    </recommendedName>
</protein>
<dbReference type="eggNOG" id="COG1373">
    <property type="taxonomic scope" value="Bacteria"/>
</dbReference>
<dbReference type="InterPro" id="IPR027417">
    <property type="entry name" value="P-loop_NTPase"/>
</dbReference>
<feature type="domain" description="AAA" evidence="1">
    <location>
        <begin position="17"/>
        <end position="64"/>
    </location>
</feature>
<comment type="caution">
    <text evidence="2">The sequence shown here is derived from an EMBL/GenBank/DDBJ whole genome shotgun (WGS) entry which is preliminary data.</text>
</comment>
<name>D6SML5_9BACT</name>
<evidence type="ECO:0000313" key="3">
    <source>
        <dbReference type="Proteomes" id="UP000005496"/>
    </source>
</evidence>
<reference evidence="2" key="1">
    <citation type="submission" date="2010-05" db="EMBL/GenBank/DDBJ databases">
        <title>The draft genome of Desulfonatronospira thiodismutans ASO3-1.</title>
        <authorList>
            <consortium name="US DOE Joint Genome Institute (JGI-PGF)"/>
            <person name="Lucas S."/>
            <person name="Copeland A."/>
            <person name="Lapidus A."/>
            <person name="Cheng J.-F."/>
            <person name="Bruce D."/>
            <person name="Goodwin L."/>
            <person name="Pitluck S."/>
            <person name="Chertkov O."/>
            <person name="Brettin T."/>
            <person name="Detter J.C."/>
            <person name="Han C."/>
            <person name="Land M.L."/>
            <person name="Hauser L."/>
            <person name="Kyrpides N."/>
            <person name="Mikhailova N."/>
            <person name="Muyzer G."/>
            <person name="Woyke T."/>
        </authorList>
    </citation>
    <scope>NUCLEOTIDE SEQUENCE [LARGE SCALE GENOMIC DNA]</scope>
    <source>
        <strain evidence="2">ASO3-1</strain>
    </source>
</reference>
<accession>D6SML5</accession>
<dbReference type="SUPFAM" id="SSF52540">
    <property type="entry name" value="P-loop containing nucleoside triphosphate hydrolases"/>
    <property type="match status" value="1"/>
</dbReference>
<dbReference type="Proteomes" id="UP000005496">
    <property type="component" value="Unassembled WGS sequence"/>
</dbReference>
<sequence>MYRKRKIFASLEEQTKNRKITLLIGARQVGKTTLLREVYNRLPQDCPKLFLDLDEYSNYEKVSTYENCLNVLTRALPATQ</sequence>
<dbReference type="Pfam" id="PF13173">
    <property type="entry name" value="AAA_14"/>
    <property type="match status" value="1"/>
</dbReference>
<proteinExistence type="predicted"/>
<dbReference type="AlphaFoldDB" id="D6SML5"/>
<evidence type="ECO:0000313" key="2">
    <source>
        <dbReference type="EMBL" id="EFI35926.1"/>
    </source>
</evidence>
<keyword evidence="3" id="KW-1185">Reference proteome</keyword>
<gene>
    <name evidence="2" type="ORF">Dthio_PD3368</name>
</gene>
<organism evidence="2 3">
    <name type="scientific">Desulfonatronospira thiodismutans ASO3-1</name>
    <dbReference type="NCBI Taxonomy" id="555779"/>
    <lineage>
        <taxon>Bacteria</taxon>
        <taxon>Pseudomonadati</taxon>
        <taxon>Thermodesulfobacteriota</taxon>
        <taxon>Desulfovibrionia</taxon>
        <taxon>Desulfovibrionales</taxon>
        <taxon>Desulfonatronovibrionaceae</taxon>
        <taxon>Desulfonatronospira</taxon>
    </lineage>
</organism>